<name>A8Q2W6_MALGO</name>
<gene>
    <name evidence="5" type="ORF">MGL_2256</name>
</gene>
<feature type="signal peptide" evidence="4">
    <location>
        <begin position="1"/>
        <end position="21"/>
    </location>
</feature>
<dbReference type="GO" id="GO:0008270">
    <property type="term" value="F:zinc ion binding"/>
    <property type="evidence" value="ECO:0007669"/>
    <property type="project" value="TreeGrafter"/>
</dbReference>
<sequence>MLPSRWLIVLIVAACAHVANAYTLSNESLARVLKPSAAQWIQVRSPTSLLSQILIPRVPGTQGHAEVRERLTKPFFDAKDAHGRPKWHVELIPFEAPTPLGPRKFTNIVVTRDPGAARKLVLAAHYDSKYYPEDSPSHGQPHARAHFSAATQG</sequence>
<evidence type="ECO:0000313" key="6">
    <source>
        <dbReference type="Proteomes" id="UP000008837"/>
    </source>
</evidence>
<evidence type="ECO:0000256" key="4">
    <source>
        <dbReference type="SAM" id="SignalP"/>
    </source>
</evidence>
<dbReference type="Gene3D" id="3.40.630.10">
    <property type="entry name" value="Zn peptidases"/>
    <property type="match status" value="1"/>
</dbReference>
<accession>A8Q2W6</accession>
<dbReference type="EMBL" id="AAYY01000008">
    <property type="protein sequence ID" value="EDP43246.1"/>
    <property type="molecule type" value="Genomic_DNA"/>
</dbReference>
<evidence type="ECO:0000256" key="1">
    <source>
        <dbReference type="ARBA" id="ARBA00022679"/>
    </source>
</evidence>
<comment type="caution">
    <text evidence="5">The sequence shown here is derived from an EMBL/GenBank/DDBJ whole genome shotgun (WGS) entry which is preliminary data.</text>
</comment>
<dbReference type="SUPFAM" id="SSF53187">
    <property type="entry name" value="Zn-dependent exopeptidases"/>
    <property type="match status" value="1"/>
</dbReference>
<keyword evidence="4" id="KW-0732">Signal</keyword>
<dbReference type="PANTHER" id="PTHR12283">
    <property type="entry name" value="GLUTAMINYL-PEPTIDE CYCLOTRANSFERASE"/>
    <property type="match status" value="1"/>
</dbReference>
<keyword evidence="6" id="KW-1185">Reference proteome</keyword>
<dbReference type="PANTHER" id="PTHR12283:SF6">
    <property type="entry name" value="GLUTAMINYL-PEPTIDE CYCLOTRANSFERASE-RELATED"/>
    <property type="match status" value="1"/>
</dbReference>
<dbReference type="InParanoid" id="A8Q2W6"/>
<dbReference type="InterPro" id="IPR040234">
    <property type="entry name" value="QC/QCL"/>
</dbReference>
<dbReference type="AlphaFoldDB" id="A8Q2W6"/>
<keyword evidence="2" id="KW-0012">Acyltransferase</keyword>
<evidence type="ECO:0000256" key="2">
    <source>
        <dbReference type="ARBA" id="ARBA00023315"/>
    </source>
</evidence>
<dbReference type="VEuPathDB" id="FungiDB:MGL_2256"/>
<feature type="region of interest" description="Disordered" evidence="3">
    <location>
        <begin position="131"/>
        <end position="153"/>
    </location>
</feature>
<feature type="chain" id="PRO_5002727962" description="Peptide hydrolase" evidence="4">
    <location>
        <begin position="22"/>
        <end position="153"/>
    </location>
</feature>
<keyword evidence="1" id="KW-0808">Transferase</keyword>
<proteinExistence type="predicted"/>
<dbReference type="OrthoDB" id="3907302at2759"/>
<dbReference type="GeneID" id="5854767"/>
<protein>
    <recommendedName>
        <fullName evidence="7">Peptide hydrolase</fullName>
    </recommendedName>
</protein>
<evidence type="ECO:0000256" key="3">
    <source>
        <dbReference type="SAM" id="MobiDB-lite"/>
    </source>
</evidence>
<dbReference type="KEGG" id="mgl:MGL_2256"/>
<dbReference type="Proteomes" id="UP000008837">
    <property type="component" value="Unassembled WGS sequence"/>
</dbReference>
<reference evidence="5 6" key="1">
    <citation type="journal article" date="2007" name="Proc. Natl. Acad. Sci. U.S.A.">
        <title>Dandruff-associated Malassezia genomes reveal convergent and divergent virulence traits shared with plant and human fungal pathogens.</title>
        <authorList>
            <person name="Xu J."/>
            <person name="Saunders C.W."/>
            <person name="Hu P."/>
            <person name="Grant R.A."/>
            <person name="Boekhout T."/>
            <person name="Kuramae E.E."/>
            <person name="Kronstad J.W."/>
            <person name="Deangelis Y.M."/>
            <person name="Reeder N.L."/>
            <person name="Johnstone K.R."/>
            <person name="Leland M."/>
            <person name="Fieno A.M."/>
            <person name="Begley W.M."/>
            <person name="Sun Y."/>
            <person name="Lacey M.P."/>
            <person name="Chaudhary T."/>
            <person name="Keough T."/>
            <person name="Chu L."/>
            <person name="Sears R."/>
            <person name="Yuan B."/>
            <person name="Dawson T.L.Jr."/>
        </authorList>
    </citation>
    <scope>NUCLEOTIDE SEQUENCE [LARGE SCALE GENOMIC DNA]</scope>
    <source>
        <strain evidence="6">ATCC MYA-4612 / CBS 7966</strain>
    </source>
</reference>
<evidence type="ECO:0000313" key="5">
    <source>
        <dbReference type="EMBL" id="EDP43246.1"/>
    </source>
</evidence>
<dbReference type="RefSeq" id="XP_001730460.1">
    <property type="nucleotide sequence ID" value="XM_001730408.1"/>
</dbReference>
<organism evidence="5 6">
    <name type="scientific">Malassezia globosa (strain ATCC MYA-4612 / CBS 7966)</name>
    <name type="common">Dandruff-associated fungus</name>
    <dbReference type="NCBI Taxonomy" id="425265"/>
    <lineage>
        <taxon>Eukaryota</taxon>
        <taxon>Fungi</taxon>
        <taxon>Dikarya</taxon>
        <taxon>Basidiomycota</taxon>
        <taxon>Ustilaginomycotina</taxon>
        <taxon>Malasseziomycetes</taxon>
        <taxon>Malasseziales</taxon>
        <taxon>Malasseziaceae</taxon>
        <taxon>Malassezia</taxon>
    </lineage>
</organism>
<dbReference type="GO" id="GO:0016603">
    <property type="term" value="F:glutaminyl-peptide cyclotransferase activity"/>
    <property type="evidence" value="ECO:0007669"/>
    <property type="project" value="TreeGrafter"/>
</dbReference>
<dbReference type="STRING" id="425265.A8Q2W6"/>
<evidence type="ECO:0008006" key="7">
    <source>
        <dbReference type="Google" id="ProtNLM"/>
    </source>
</evidence>